<evidence type="ECO:0000256" key="4">
    <source>
        <dbReference type="ARBA" id="ARBA00022517"/>
    </source>
</evidence>
<dbReference type="InterPro" id="IPR007949">
    <property type="entry name" value="SDA1_MD"/>
</dbReference>
<dbReference type="PANTHER" id="PTHR12730:SF0">
    <property type="entry name" value="PROTEIN SDA1 HOMOLOG"/>
    <property type="match status" value="1"/>
</dbReference>
<dbReference type="EMBL" id="JAGEUA010000009">
    <property type="protein sequence ID" value="KAL0965913.1"/>
    <property type="molecule type" value="Genomic_DNA"/>
</dbReference>
<sequence>MNKITSGRHSNKLPNNLPQLQNLVKRDPQSYTEEFQQQYRHYQSNVQIFKLQPHKPNKELADLVMFLAQVGHCYLQELSTFPQELTDLILSHHTVLHPDLRMTLCKALILLRNKDLINPTGLLELFFELLRCHDKLLRKMLYTHIVADIKNINSKHKNNKVNTAIQNFMYTMLRDSNHIAAKLSLDVMIELYKRNIWNDAKTVNVITTACFSKVTKLLVAGMKFFLGNDEDGKRDSDSESEEEGLSARDLMVRYSTGKKTTRTKKKMEKAMKILKKHKKKKKVEVFNFSAIHLIHDPQDFSEKLLKELEDSKERFEVKIMMMELISRLVGIHELFLFNYYPFVQRFIQPHQREVTKILLCAAQSSHHLVPPEIIEPVIITIANNFVTDRNSGEVMCVGINAIKEVAARCPLALTEELLQDLTQYKMHKDKNVMMSARGLIQLFRDLNPQMLHKKDRGRPTEFSNEAKIQEYGQVQAKDYIPGAEVLEVEEEHDGGWESASSISDDGEDGEWIDVHHSSDEDTTEMADKLKSMNPEERKAKATVISSSRLLTQEDFKKIHLAQIAKEFNAAPGKGQKRKIVDDNERAEILTLRDIEKLHKKPKADKESRLATAQAGRTDKQEFVRKKKEKLNPFASTSNKDKKKNKNFMMMRHSQNVRTKNQRSFREKQIALRDALIKRKKQYK</sequence>
<dbReference type="InterPro" id="IPR016024">
    <property type="entry name" value="ARM-type_fold"/>
</dbReference>
<name>A0ABD0W8K6_UMBPY</name>
<comment type="similarity">
    <text evidence="2 7">Belongs to the SDA1 family.</text>
</comment>
<evidence type="ECO:0000256" key="6">
    <source>
        <dbReference type="ARBA" id="ARBA00023242"/>
    </source>
</evidence>
<evidence type="ECO:0000256" key="9">
    <source>
        <dbReference type="SAM" id="MobiDB-lite"/>
    </source>
</evidence>
<dbReference type="GO" id="GO:0005730">
    <property type="term" value="C:nucleolus"/>
    <property type="evidence" value="ECO:0007669"/>
    <property type="project" value="UniProtKB-SubCell"/>
</dbReference>
<dbReference type="Pfam" id="PF21638">
    <property type="entry name" value="SDA1_C"/>
    <property type="match status" value="1"/>
</dbReference>
<gene>
    <name evidence="13" type="ORF">UPYG_G00287780</name>
</gene>
<dbReference type="GO" id="GO:0015031">
    <property type="term" value="P:protein transport"/>
    <property type="evidence" value="ECO:0007669"/>
    <property type="project" value="UniProtKB-KW"/>
</dbReference>
<keyword evidence="6 7" id="KW-0539">Nucleus</keyword>
<evidence type="ECO:0000313" key="13">
    <source>
        <dbReference type="EMBL" id="KAL0965913.1"/>
    </source>
</evidence>
<dbReference type="SUPFAM" id="SSF48371">
    <property type="entry name" value="ARM repeat"/>
    <property type="match status" value="1"/>
</dbReference>
<keyword evidence="5 7" id="KW-0653">Protein transport</keyword>
<reference evidence="13 14" key="1">
    <citation type="submission" date="2024-06" db="EMBL/GenBank/DDBJ databases">
        <authorList>
            <person name="Pan Q."/>
            <person name="Wen M."/>
            <person name="Jouanno E."/>
            <person name="Zahm M."/>
            <person name="Klopp C."/>
            <person name="Cabau C."/>
            <person name="Louis A."/>
            <person name="Berthelot C."/>
            <person name="Parey E."/>
            <person name="Roest Crollius H."/>
            <person name="Montfort J."/>
            <person name="Robinson-Rechavi M."/>
            <person name="Bouchez O."/>
            <person name="Lampietro C."/>
            <person name="Lopez Roques C."/>
            <person name="Donnadieu C."/>
            <person name="Postlethwait J."/>
            <person name="Bobe J."/>
            <person name="Verreycken H."/>
            <person name="Guiguen Y."/>
        </authorList>
    </citation>
    <scope>NUCLEOTIDE SEQUENCE [LARGE SCALE GENOMIC DNA]</scope>
    <source>
        <strain evidence="13">Up_M1</strain>
        <tissue evidence="13">Testis</tissue>
    </source>
</reference>
<evidence type="ECO:0000256" key="3">
    <source>
        <dbReference type="ARBA" id="ARBA00022448"/>
    </source>
</evidence>
<protein>
    <recommendedName>
        <fullName evidence="7">Protein SDA1</fullName>
    </recommendedName>
</protein>
<comment type="caution">
    <text evidence="13">The sequence shown here is derived from an EMBL/GenBank/DDBJ whole genome shotgun (WGS) entry which is preliminary data.</text>
</comment>
<evidence type="ECO:0000259" key="12">
    <source>
        <dbReference type="Pfam" id="PF21638"/>
    </source>
</evidence>
<keyword evidence="4 7" id="KW-0690">Ribosome biogenesis</keyword>
<dbReference type="GO" id="GO:0042273">
    <property type="term" value="P:ribosomal large subunit biogenesis"/>
    <property type="evidence" value="ECO:0007669"/>
    <property type="project" value="UniProtKB-UniRule"/>
</dbReference>
<keyword evidence="3 7" id="KW-0813">Transport</keyword>
<proteinExistence type="inferred from homology"/>
<dbReference type="Pfam" id="PF08158">
    <property type="entry name" value="SDA1_HEAT"/>
    <property type="match status" value="1"/>
</dbReference>
<evidence type="ECO:0000256" key="1">
    <source>
        <dbReference type="ARBA" id="ARBA00003823"/>
    </source>
</evidence>
<dbReference type="InterPro" id="IPR027312">
    <property type="entry name" value="Sda1"/>
</dbReference>
<feature type="region of interest" description="Disordered" evidence="9">
    <location>
        <begin position="600"/>
        <end position="647"/>
    </location>
</feature>
<dbReference type="GO" id="GO:0000055">
    <property type="term" value="P:ribosomal large subunit export from nucleus"/>
    <property type="evidence" value="ECO:0007669"/>
    <property type="project" value="UniProtKB-UniRule"/>
</dbReference>
<feature type="coiled-coil region" evidence="8">
    <location>
        <begin position="264"/>
        <end position="325"/>
    </location>
</feature>
<evidence type="ECO:0000313" key="14">
    <source>
        <dbReference type="Proteomes" id="UP001557470"/>
    </source>
</evidence>
<dbReference type="InterPro" id="IPR012977">
    <property type="entry name" value="SDA1_N"/>
</dbReference>
<keyword evidence="8" id="KW-0175">Coiled coil</keyword>
<accession>A0ABD0W8K6</accession>
<dbReference type="PANTHER" id="PTHR12730">
    <property type="entry name" value="HSDA/SDA1-RELATED"/>
    <property type="match status" value="1"/>
</dbReference>
<keyword evidence="14" id="KW-1185">Reference proteome</keyword>
<feature type="domain" description="SDA1 middle" evidence="10">
    <location>
        <begin position="490"/>
        <end position="615"/>
    </location>
</feature>
<dbReference type="Proteomes" id="UP001557470">
    <property type="component" value="Unassembled WGS sequence"/>
</dbReference>
<organism evidence="13 14">
    <name type="scientific">Umbra pygmaea</name>
    <name type="common">Eastern mudminnow</name>
    <dbReference type="NCBI Taxonomy" id="75934"/>
    <lineage>
        <taxon>Eukaryota</taxon>
        <taxon>Metazoa</taxon>
        <taxon>Chordata</taxon>
        <taxon>Craniata</taxon>
        <taxon>Vertebrata</taxon>
        <taxon>Euteleostomi</taxon>
        <taxon>Actinopterygii</taxon>
        <taxon>Neopterygii</taxon>
        <taxon>Teleostei</taxon>
        <taxon>Protacanthopterygii</taxon>
        <taxon>Esociformes</taxon>
        <taxon>Umbridae</taxon>
        <taxon>Umbra</taxon>
    </lineage>
</organism>
<evidence type="ECO:0000256" key="2">
    <source>
        <dbReference type="ARBA" id="ARBA00005783"/>
    </source>
</evidence>
<evidence type="ECO:0000256" key="7">
    <source>
        <dbReference type="RuleBase" id="RU365057"/>
    </source>
</evidence>
<evidence type="ECO:0000256" key="5">
    <source>
        <dbReference type="ARBA" id="ARBA00022927"/>
    </source>
</evidence>
<comment type="subcellular location">
    <subcellularLocation>
        <location evidence="7">Nucleus</location>
        <location evidence="7">Nucleolus</location>
    </subcellularLocation>
</comment>
<dbReference type="InterPro" id="IPR048292">
    <property type="entry name" value="SDA1_C"/>
</dbReference>
<evidence type="ECO:0000259" key="10">
    <source>
        <dbReference type="Pfam" id="PF05285"/>
    </source>
</evidence>
<evidence type="ECO:0000256" key="8">
    <source>
        <dbReference type="SAM" id="Coils"/>
    </source>
</evidence>
<evidence type="ECO:0000259" key="11">
    <source>
        <dbReference type="Pfam" id="PF08158"/>
    </source>
</evidence>
<comment type="function">
    <text evidence="1 7">Required for 60S pre-ribosomal subunits export to the cytoplasm.</text>
</comment>
<dbReference type="AlphaFoldDB" id="A0ABD0W8K6"/>
<feature type="domain" description="SDA1 N-terminal" evidence="11">
    <location>
        <begin position="66"/>
        <end position="428"/>
    </location>
</feature>
<dbReference type="Pfam" id="PF05285">
    <property type="entry name" value="SDA1_dom"/>
    <property type="match status" value="1"/>
</dbReference>
<feature type="domain" description="SDA1 C-terminal" evidence="12">
    <location>
        <begin position="635"/>
        <end position="680"/>
    </location>
</feature>